<dbReference type="Pfam" id="PF10506">
    <property type="entry name" value="USHBP1_PDZ-bd"/>
    <property type="match status" value="2"/>
</dbReference>
<keyword evidence="1" id="KW-0106">Calcium</keyword>
<dbReference type="Proteomes" id="UP000515135">
    <property type="component" value="Unplaced"/>
</dbReference>
<feature type="coiled-coil region" evidence="2">
    <location>
        <begin position="545"/>
        <end position="579"/>
    </location>
</feature>
<feature type="compositionally biased region" description="Low complexity" evidence="3">
    <location>
        <begin position="279"/>
        <end position="292"/>
    </location>
</feature>
<proteinExistence type="predicted"/>
<feature type="domain" description="EF-hand" evidence="4">
    <location>
        <begin position="30"/>
        <end position="65"/>
    </location>
</feature>
<feature type="compositionally biased region" description="Polar residues" evidence="3">
    <location>
        <begin position="116"/>
        <end position="134"/>
    </location>
</feature>
<feature type="region of interest" description="Disordered" evidence="3">
    <location>
        <begin position="266"/>
        <end position="293"/>
    </location>
</feature>
<name>A0A6P4YZF5_BRABE</name>
<sequence length="992" mass="110584">MSGGGQPYRSAGQPSTDTRSSGSAGSGSTPEEERIKKLFQTCDGDGDGYISRQDLLMVCCQLNMEDSVQEIMEQLGADDRGRISYDEFVHCRTQLLGEINDMLPRLEQQPEPEAGSSLQATHMQSWPTGSDNSLGSCGPVREAWEYDSGARDLSPEPSNLHKLLEAASSSAANTGGTNYLELANTLHLAALASLKGEILELSTRLQSTATERDTLEKKLAKAQCEHVQLLQQHEDKADAQAARYEERITELHGVIAELRKKLSREQDATIREEEEEENVSQVSQEDSSSSVSGRFNFSRTLQESNTKGDDLSIQLQKVVSTLESTIEGRRLRENSSQSFADVDRQVEELTSANWQMEKNAHEAVKEVETLRLELGTPRKAQSARSSWAVGDNSLEHQLLDARQEADSLRGSLHSKEEELNKIRASLGSVREERDRLRRRVRELQTRLQSVQASTSSPSHRPSPSPSPGDSSSTELPIPKVAERVRLKSSRAVLDRHVLGTELTSMGVENAKVAEHLSQSLQDCSSVQEIFQSVYAAGSPMADSRGREFEVEIERLNSRIEHLKSQNDLLQLTLEESKANADRFSMLCGKYESNNTALQLALSYSDQMLEALEVQLALKETELGSVLASCRAAGLGAFGDGDTDPEEATAMLKRAHDNRKAAENVAKQLLQRLDRSCGAVCGVQGCTAQPWEDLSSHSHTSTTSSTASSCDTDFSKDDESRLKDYIQQLKNDRAAVRLTIMELESVHIDPDPLTLELVNPSAQRLDLENAVLMQELTAMKEEKAELKAQLYLMEKEKKALELKITSRDAQEQAYKVQIDHLKSEVKEHQRVQDNQVKETEQNNMCKRNKNCDFISQVGVPTHTATPITTLEELRVHVGGDTEVSQALADVLRREKRLKARIQELVTTLETVQRNNETRHQQSAEFVNDLKRANSGLVAAYEKAKKKHQSRLKKLESQMMAMVDRHETQVRMLTQRIALLEEENSRPQTNETSL</sequence>
<feature type="region of interest" description="Disordered" evidence="3">
    <location>
        <begin position="1"/>
        <end position="32"/>
    </location>
</feature>
<dbReference type="RefSeq" id="XP_019622701.1">
    <property type="nucleotide sequence ID" value="XM_019767142.1"/>
</dbReference>
<feature type="region of interest" description="Disordered" evidence="3">
    <location>
        <begin position="444"/>
        <end position="475"/>
    </location>
</feature>
<dbReference type="SMART" id="SM00054">
    <property type="entry name" value="EFh"/>
    <property type="match status" value="2"/>
</dbReference>
<keyword evidence="2" id="KW-0175">Coiled coil</keyword>
<evidence type="ECO:0000256" key="1">
    <source>
        <dbReference type="ARBA" id="ARBA00022837"/>
    </source>
</evidence>
<gene>
    <name evidence="6" type="primary">LOC109468803</name>
</gene>
<dbReference type="OrthoDB" id="6256369at2759"/>
<feature type="region of interest" description="Disordered" evidence="3">
    <location>
        <begin position="691"/>
        <end position="712"/>
    </location>
</feature>
<evidence type="ECO:0000313" key="6">
    <source>
        <dbReference type="RefSeq" id="XP_019622701.1"/>
    </source>
</evidence>
<dbReference type="GeneID" id="109468803"/>
<feature type="compositionally biased region" description="Low complexity" evidence="3">
    <location>
        <begin position="15"/>
        <end position="29"/>
    </location>
</feature>
<accession>A0A6P4YZF5</accession>
<feature type="coiled-coil region" evidence="2">
    <location>
        <begin position="893"/>
        <end position="981"/>
    </location>
</feature>
<evidence type="ECO:0000256" key="3">
    <source>
        <dbReference type="SAM" id="MobiDB-lite"/>
    </source>
</evidence>
<dbReference type="InterPro" id="IPR002048">
    <property type="entry name" value="EF_hand_dom"/>
</dbReference>
<dbReference type="PANTHER" id="PTHR23347">
    <property type="entry name" value="COLORECTAL MUTANT CANCER PROTEIN MCC PROTEIN -RELATED"/>
    <property type="match status" value="1"/>
</dbReference>
<dbReference type="PROSITE" id="PS50222">
    <property type="entry name" value="EF_HAND_2"/>
    <property type="match status" value="1"/>
</dbReference>
<protein>
    <submittedName>
        <fullName evidence="6">Colorectal mutant cancer protein-like</fullName>
    </submittedName>
</protein>
<dbReference type="AlphaFoldDB" id="A0A6P4YZF5"/>
<dbReference type="InterPro" id="IPR011992">
    <property type="entry name" value="EF-hand-dom_pair"/>
</dbReference>
<feature type="region of interest" description="Disordered" evidence="3">
    <location>
        <begin position="109"/>
        <end position="134"/>
    </location>
</feature>
<dbReference type="InterPro" id="IPR040171">
    <property type="entry name" value="USBP1-like"/>
</dbReference>
<keyword evidence="5" id="KW-1185">Reference proteome</keyword>
<evidence type="ECO:0000256" key="2">
    <source>
        <dbReference type="SAM" id="Coils"/>
    </source>
</evidence>
<organism evidence="5 6">
    <name type="scientific">Branchiostoma belcheri</name>
    <name type="common">Amphioxus</name>
    <dbReference type="NCBI Taxonomy" id="7741"/>
    <lineage>
        <taxon>Eukaryota</taxon>
        <taxon>Metazoa</taxon>
        <taxon>Chordata</taxon>
        <taxon>Cephalochordata</taxon>
        <taxon>Leptocardii</taxon>
        <taxon>Amphioxiformes</taxon>
        <taxon>Branchiostomatidae</taxon>
        <taxon>Branchiostoma</taxon>
    </lineage>
</organism>
<dbReference type="InterPro" id="IPR019536">
    <property type="entry name" value="USHBP1_PDZ-bd"/>
</dbReference>
<evidence type="ECO:0000313" key="5">
    <source>
        <dbReference type="Proteomes" id="UP000515135"/>
    </source>
</evidence>
<reference evidence="6" key="1">
    <citation type="submission" date="2025-08" db="UniProtKB">
        <authorList>
            <consortium name="RefSeq"/>
        </authorList>
    </citation>
    <scope>IDENTIFICATION</scope>
    <source>
        <tissue evidence="6">Gonad</tissue>
    </source>
</reference>
<dbReference type="InterPro" id="IPR018247">
    <property type="entry name" value="EF_Hand_1_Ca_BS"/>
</dbReference>
<dbReference type="SUPFAM" id="SSF47473">
    <property type="entry name" value="EF-hand"/>
    <property type="match status" value="1"/>
</dbReference>
<feature type="coiled-coil region" evidence="2">
    <location>
        <begin position="725"/>
        <end position="811"/>
    </location>
</feature>
<evidence type="ECO:0000259" key="4">
    <source>
        <dbReference type="PROSITE" id="PS50222"/>
    </source>
</evidence>
<dbReference type="KEGG" id="bbel:109468803"/>
<dbReference type="PROSITE" id="PS00018">
    <property type="entry name" value="EF_HAND_1"/>
    <property type="match status" value="1"/>
</dbReference>
<dbReference type="Gene3D" id="1.10.238.10">
    <property type="entry name" value="EF-hand"/>
    <property type="match status" value="1"/>
</dbReference>
<dbReference type="CDD" id="cd00051">
    <property type="entry name" value="EFh"/>
    <property type="match status" value="1"/>
</dbReference>
<dbReference type="Pfam" id="PF13499">
    <property type="entry name" value="EF-hand_7"/>
    <property type="match status" value="1"/>
</dbReference>
<dbReference type="GO" id="GO:0005509">
    <property type="term" value="F:calcium ion binding"/>
    <property type="evidence" value="ECO:0007669"/>
    <property type="project" value="InterPro"/>
</dbReference>
<feature type="compositionally biased region" description="Low complexity" evidence="3">
    <location>
        <begin position="696"/>
        <end position="708"/>
    </location>
</feature>
<dbReference type="PANTHER" id="PTHR23347:SF6">
    <property type="entry name" value="FI17904P1"/>
    <property type="match status" value="1"/>
</dbReference>